<organism evidence="1 2">
    <name type="scientific">Sphingomonas parva</name>
    <dbReference type="NCBI Taxonomy" id="2555898"/>
    <lineage>
        <taxon>Bacteria</taxon>
        <taxon>Pseudomonadati</taxon>
        <taxon>Pseudomonadota</taxon>
        <taxon>Alphaproteobacteria</taxon>
        <taxon>Sphingomonadales</taxon>
        <taxon>Sphingomonadaceae</taxon>
        <taxon>Sphingomonas</taxon>
    </lineage>
</organism>
<dbReference type="EMBL" id="SPDV01000084">
    <property type="protein sequence ID" value="TFI56421.1"/>
    <property type="molecule type" value="Genomic_DNA"/>
</dbReference>
<name>A0A4Y8ZK94_9SPHN</name>
<comment type="caution">
    <text evidence="1">The sequence shown here is derived from an EMBL/GenBank/DDBJ whole genome shotgun (WGS) entry which is preliminary data.</text>
</comment>
<evidence type="ECO:0000313" key="2">
    <source>
        <dbReference type="Proteomes" id="UP000298213"/>
    </source>
</evidence>
<dbReference type="OrthoDB" id="9792407at2"/>
<reference evidence="1 2" key="1">
    <citation type="submission" date="2019-03" db="EMBL/GenBank/DDBJ databases">
        <title>Genome sequence of Sphingomonas sp. 17J27-24.</title>
        <authorList>
            <person name="Kim M."/>
            <person name="Maeng S."/>
            <person name="Sathiyaraj S."/>
        </authorList>
    </citation>
    <scope>NUCLEOTIDE SEQUENCE [LARGE SCALE GENOMIC DNA]</scope>
    <source>
        <strain evidence="1 2">17J27-24</strain>
    </source>
</reference>
<dbReference type="GO" id="GO:0016787">
    <property type="term" value="F:hydrolase activity"/>
    <property type="evidence" value="ECO:0007669"/>
    <property type="project" value="UniProtKB-KW"/>
</dbReference>
<evidence type="ECO:0000313" key="1">
    <source>
        <dbReference type="EMBL" id="TFI56421.1"/>
    </source>
</evidence>
<protein>
    <submittedName>
        <fullName evidence="1">Glycoside hydrolase</fullName>
    </submittedName>
</protein>
<gene>
    <name evidence="1" type="ORF">E2493_20250</name>
</gene>
<keyword evidence="1" id="KW-0378">Hydrolase</keyword>
<accession>A0A4Y8ZK94</accession>
<keyword evidence="2" id="KW-1185">Reference proteome</keyword>
<dbReference type="AlphaFoldDB" id="A0A4Y8ZK94"/>
<dbReference type="RefSeq" id="WP_135090498.1">
    <property type="nucleotide sequence ID" value="NZ_SPDV01000084.1"/>
</dbReference>
<dbReference type="Proteomes" id="UP000298213">
    <property type="component" value="Unassembled WGS sequence"/>
</dbReference>
<sequence length="282" mass="31716">MPLLLLLASAAPATSPTTSAPPAALGLDPFYGRYVDAGGIPIVSSLRVSPEALFVARDIIDGLLARRPDLRRELVRQGVRVGIMAEEESTTDLPEQRHWKKPSRDDPRLTQCELKRFDEIERMSDRDYWDRRARGTGGTYTTVGVENLLGRSGTRYFGESILVHEFSHRILAAVEVADRPLFAAIERAYADAIRAGRWRGDYAGVTLQEYWAEGTQFWFDTNMLARLDDAAIVSHDDLRRYDPALFAVLARVYGRRHVLAADVFNRHPARLNVPEGYRSADC</sequence>
<proteinExistence type="predicted"/>